<dbReference type="Proteomes" id="UP000887565">
    <property type="component" value="Unplaced"/>
</dbReference>
<evidence type="ECO:0000313" key="1">
    <source>
        <dbReference type="Proteomes" id="UP000887565"/>
    </source>
</evidence>
<name>A0A915KP41_ROMCU</name>
<sequence>MTKTITGEIPLICASWKVGSFILGQSTACDAGILTAEGMTTKSCPTTSDSLTTIVKVFEFINK</sequence>
<reference evidence="2" key="1">
    <citation type="submission" date="2022-11" db="UniProtKB">
        <authorList>
            <consortium name="WormBaseParasite"/>
        </authorList>
    </citation>
    <scope>IDENTIFICATION</scope>
</reference>
<keyword evidence="1" id="KW-1185">Reference proteome</keyword>
<organism evidence="1 2">
    <name type="scientific">Romanomermis culicivorax</name>
    <name type="common">Nematode worm</name>
    <dbReference type="NCBI Taxonomy" id="13658"/>
    <lineage>
        <taxon>Eukaryota</taxon>
        <taxon>Metazoa</taxon>
        <taxon>Ecdysozoa</taxon>
        <taxon>Nematoda</taxon>
        <taxon>Enoplea</taxon>
        <taxon>Dorylaimia</taxon>
        <taxon>Mermithida</taxon>
        <taxon>Mermithoidea</taxon>
        <taxon>Mermithidae</taxon>
        <taxon>Romanomermis</taxon>
    </lineage>
</organism>
<evidence type="ECO:0000313" key="2">
    <source>
        <dbReference type="WBParaSite" id="nRc.2.0.1.t39820-RA"/>
    </source>
</evidence>
<dbReference type="WBParaSite" id="nRc.2.0.1.t39820-RA">
    <property type="protein sequence ID" value="nRc.2.0.1.t39820-RA"/>
    <property type="gene ID" value="nRc.2.0.1.g39820"/>
</dbReference>
<proteinExistence type="predicted"/>
<accession>A0A915KP41</accession>
<dbReference type="AlphaFoldDB" id="A0A915KP41"/>
<protein>
    <submittedName>
        <fullName evidence="2">Uncharacterized protein</fullName>
    </submittedName>
</protein>